<dbReference type="AlphaFoldDB" id="A0A146K8G6"/>
<gene>
    <name evidence="2" type="ORF">TPC1_14737</name>
</gene>
<sequence length="820" mass="92118">RSVWEHRLNQPIDSPAVIMANLLRTKQNTCQLITGSLQGDISVIRFNESFQAQDLLCTVQTNMPIIGLLIGTFSSPFIVTPEQTTEKIELAVIHPQMISIYAPKKGQVNELTLQLLYSVEINHNIASFCCINRREIVLDENKNKRLSISSIICAKSLDAKLMLIQGRNIKTKITLSQRYALPSPITYNPLTDQLILSTFEYEIICLDLQPLLDNAQNAMTPRWTFCLNTRIQQLECSRFFGSDSDKNGEVLCVMPFGIAFFSEDGKMIQEVKFEQQIMQVSLVYPAKVNQKGKYPVSLSQLVLLQNGTVVLLHNGIIKYKCVVSQNINKLIFQSTEADRVSVTSETETQVQNQPQFKNDLDKPDLPRAKPLAAQKPQIQLPNIPWPISITSPSGLTSLFTGNAAVPQAYVDYPGLFIVGDSNGHFTLNLFGIVAKKPKQLLYEVPDIQTSKLLKEQLQKQLVGHQSLLETDLSGQVSLDVTLQSVQHLPDAIVTKYLCTSSGSAQQCVLSCAVGNGAVVELQNDQFELNGHFKTVATLTVRQFVGSTRVLFLLSGLCKVESALKRVTKSMQVEMNLSSFLGFSAGLATGQFAIDLKLKQPSQGLSSLLQKSGLPAQLIQDLQKQSLRLTQKSGQFCCLSQKSSFGLELKSDYFETFFAGLRFLEEIGVEFTFRLQDQFAGYFEQLKSEVGVVKQKSVEQEDVLASQVQQFVELNQQYCKQFFEKQIPQVNFCLDRKFMNAGEHLSIKQFYVEALTQKIQFQEDTNQNGSERIKGMMQLLQRVLKVDWIADCEADQIESVLQYVLKEKLSFRELLKKAVEK</sequence>
<dbReference type="PANTHER" id="PTHR20991">
    <property type="entry name" value="PARATHYROID HORMONE-RESPONSIVE B1 GENE"/>
    <property type="match status" value="1"/>
</dbReference>
<organism evidence="2">
    <name type="scientific">Trepomonas sp. PC1</name>
    <dbReference type="NCBI Taxonomy" id="1076344"/>
    <lineage>
        <taxon>Eukaryota</taxon>
        <taxon>Metamonada</taxon>
        <taxon>Diplomonadida</taxon>
        <taxon>Hexamitidae</taxon>
        <taxon>Hexamitinae</taxon>
        <taxon>Trepomonas</taxon>
    </lineage>
</organism>
<feature type="domain" description="PTHB1 N-terminal" evidence="1">
    <location>
        <begin position="1"/>
        <end position="326"/>
    </location>
</feature>
<protein>
    <recommendedName>
        <fullName evidence="1">PTHB1 N-terminal domain-containing protein</fullName>
    </recommendedName>
</protein>
<dbReference type="InterPro" id="IPR026511">
    <property type="entry name" value="PTHB1"/>
</dbReference>
<dbReference type="Pfam" id="PF14727">
    <property type="entry name" value="PHTB1_N"/>
    <property type="match status" value="1"/>
</dbReference>
<dbReference type="EMBL" id="GDID01003503">
    <property type="protein sequence ID" value="JAP93103.1"/>
    <property type="molecule type" value="Transcribed_RNA"/>
</dbReference>
<dbReference type="PANTHER" id="PTHR20991:SF0">
    <property type="entry name" value="PROTEIN PTHB1"/>
    <property type="match status" value="1"/>
</dbReference>
<feature type="non-terminal residue" evidence="2">
    <location>
        <position position="1"/>
    </location>
</feature>
<evidence type="ECO:0000313" key="2">
    <source>
        <dbReference type="EMBL" id="JAP93103.1"/>
    </source>
</evidence>
<proteinExistence type="predicted"/>
<evidence type="ECO:0000259" key="1">
    <source>
        <dbReference type="Pfam" id="PF14727"/>
    </source>
</evidence>
<accession>A0A146K8G6</accession>
<dbReference type="GO" id="GO:0016020">
    <property type="term" value="C:membrane"/>
    <property type="evidence" value="ECO:0007669"/>
    <property type="project" value="TreeGrafter"/>
</dbReference>
<dbReference type="GO" id="GO:0060271">
    <property type="term" value="P:cilium assembly"/>
    <property type="evidence" value="ECO:0007669"/>
    <property type="project" value="TreeGrafter"/>
</dbReference>
<dbReference type="GO" id="GO:0034464">
    <property type="term" value="C:BBSome"/>
    <property type="evidence" value="ECO:0007669"/>
    <property type="project" value="InterPro"/>
</dbReference>
<dbReference type="InterPro" id="IPR028073">
    <property type="entry name" value="PHTB1_N_dom"/>
</dbReference>
<reference evidence="2" key="1">
    <citation type="submission" date="2015-07" db="EMBL/GenBank/DDBJ databases">
        <title>Adaptation to a free-living lifestyle via gene acquisitions in the diplomonad Trepomonas sp. PC1.</title>
        <authorList>
            <person name="Xu F."/>
            <person name="Jerlstrom-Hultqvist J."/>
            <person name="Kolisko M."/>
            <person name="Simpson A.G.B."/>
            <person name="Roger A.J."/>
            <person name="Svard S.G."/>
            <person name="Andersson J.O."/>
        </authorList>
    </citation>
    <scope>NUCLEOTIDE SEQUENCE</scope>
    <source>
        <strain evidence="2">PC1</strain>
    </source>
</reference>
<name>A0A146K8G6_9EUKA</name>